<protein>
    <submittedName>
        <fullName evidence="2">Uncharacterized protein</fullName>
    </submittedName>
</protein>
<reference evidence="2 3" key="1">
    <citation type="submission" date="2020-06" db="EMBL/GenBank/DDBJ databases">
        <title>Description of novel acetic acid bacteria.</title>
        <authorList>
            <person name="Sombolestani A."/>
        </authorList>
    </citation>
    <scope>NUCLEOTIDE SEQUENCE [LARGE SCALE GENOMIC DNA]</scope>
    <source>
        <strain evidence="2 3">LMG 25</strain>
    </source>
</reference>
<dbReference type="RefSeq" id="WP_218062755.1">
    <property type="nucleotide sequence ID" value="NZ_JABXXS010000180.1"/>
</dbReference>
<dbReference type="AlphaFoldDB" id="A0A850P778"/>
<dbReference type="EMBL" id="JABXXS010000180">
    <property type="protein sequence ID" value="NVN38861.1"/>
    <property type="molecule type" value="Genomic_DNA"/>
</dbReference>
<feature type="non-terminal residue" evidence="2">
    <location>
        <position position="1"/>
    </location>
</feature>
<comment type="caution">
    <text evidence="2">The sequence shown here is derived from an EMBL/GenBank/DDBJ whole genome shotgun (WGS) entry which is preliminary data.</text>
</comment>
<dbReference type="EMBL" id="JABXXS010000192">
    <property type="protein sequence ID" value="NVN38873.1"/>
    <property type="molecule type" value="Genomic_DNA"/>
</dbReference>
<proteinExistence type="predicted"/>
<dbReference type="InterPro" id="IPR013481">
    <property type="entry name" value="NarM"/>
</dbReference>
<dbReference type="Proteomes" id="UP000522590">
    <property type="component" value="Unassembled WGS sequence"/>
</dbReference>
<dbReference type="Pfam" id="PF09655">
    <property type="entry name" value="Nitr_red_assoc"/>
    <property type="match status" value="1"/>
</dbReference>
<organism evidence="2 3">
    <name type="scientific">Komagataeibacter swingsii</name>
    <dbReference type="NCBI Taxonomy" id="215220"/>
    <lineage>
        <taxon>Bacteria</taxon>
        <taxon>Pseudomonadati</taxon>
        <taxon>Pseudomonadota</taxon>
        <taxon>Alphaproteobacteria</taxon>
        <taxon>Acetobacterales</taxon>
        <taxon>Acetobacteraceae</taxon>
        <taxon>Komagataeibacter</taxon>
    </lineage>
</organism>
<accession>A0A850P778</accession>
<evidence type="ECO:0000313" key="3">
    <source>
        <dbReference type="Proteomes" id="UP000522590"/>
    </source>
</evidence>
<gene>
    <name evidence="1" type="ORF">HUK81_18765</name>
    <name evidence="2" type="ORF">HUK81_18840</name>
</gene>
<evidence type="ECO:0000313" key="1">
    <source>
        <dbReference type="EMBL" id="NVN38861.1"/>
    </source>
</evidence>
<evidence type="ECO:0000313" key="2">
    <source>
        <dbReference type="EMBL" id="NVN38873.1"/>
    </source>
</evidence>
<sequence>GHLSVLQRFALLKLTRPGHENQNFEPALREFLGEMYN</sequence>
<name>A0A850P778_9PROT</name>